<sequence length="528" mass="56329">MARQQAAHEHRRISSHLTAPAPGPAARGATLEVDDPSTGTPIATVATHTAGDVGATAARLRAAQKGWEAGGVAARVSWVRRLRDWLLDHEDQLTTTLQQETGKPRREAAFELAVCVDLINYYADHAEEFLADEHPRPHGLLTAASQLTVSYRPRPLVGVICPWNFPLIIALVDAVPALIAGAAVLVKPSEFTPLATAAVADGWREDLGAPDVLAVAIGAGEAGAAIVEEVDYVQFTGSTPTGRRIGARAAERLIPCSLELGGKDAMIVLADADLDRAANAAAWGGLFNAGQACVSVERIYVEAPVHDAFVTRLTAAVARLRQGGPGDGAAFDVGAMANAAQRQIVERHVADARERGARIAAGGQAPARPGWFYEPTILLDVDHEMLCMQEETFGPLLPVMRVADADEAVRLANDSPYGLSASVWTRDRARGDALARRLDVGAVNVNDVFKNIFTFPVPQAGWKASGIGARLGGAAGLRKYSRAQAITSARVAPRAELAWYPYTAGRDHLLRRVLRLLGARRGRRFRKA</sequence>
<evidence type="ECO:0000313" key="9">
    <source>
        <dbReference type="Proteomes" id="UP001056035"/>
    </source>
</evidence>
<dbReference type="InterPro" id="IPR012394">
    <property type="entry name" value="Aldehyde_DH_NAD(P)"/>
</dbReference>
<feature type="domain" description="Aldehyde dehydrogenase" evidence="7">
    <location>
        <begin position="29"/>
        <end position="485"/>
    </location>
</feature>
<evidence type="ECO:0000256" key="3">
    <source>
        <dbReference type="PIRNR" id="PIRNR036492"/>
    </source>
</evidence>
<evidence type="ECO:0000256" key="2">
    <source>
        <dbReference type="ARBA" id="ARBA00023002"/>
    </source>
</evidence>
<dbReference type="CDD" id="cd07099">
    <property type="entry name" value="ALDH_DDALDH"/>
    <property type="match status" value="1"/>
</dbReference>
<organism evidence="8 9">
    <name type="scientific">Paraconexibacter antarcticus</name>
    <dbReference type="NCBI Taxonomy" id="2949664"/>
    <lineage>
        <taxon>Bacteria</taxon>
        <taxon>Bacillati</taxon>
        <taxon>Actinomycetota</taxon>
        <taxon>Thermoleophilia</taxon>
        <taxon>Solirubrobacterales</taxon>
        <taxon>Paraconexibacteraceae</taxon>
        <taxon>Paraconexibacter</taxon>
    </lineage>
</organism>
<comment type="similarity">
    <text evidence="1 3 5">Belongs to the aldehyde dehydrogenase family.</text>
</comment>
<dbReference type="PANTHER" id="PTHR11699">
    <property type="entry name" value="ALDEHYDE DEHYDROGENASE-RELATED"/>
    <property type="match status" value="1"/>
</dbReference>
<dbReference type="InterPro" id="IPR016161">
    <property type="entry name" value="Ald_DH/histidinol_DH"/>
</dbReference>
<dbReference type="PROSITE" id="PS00687">
    <property type="entry name" value="ALDEHYDE_DEHYDR_GLU"/>
    <property type="match status" value="1"/>
</dbReference>
<dbReference type="Proteomes" id="UP001056035">
    <property type="component" value="Chromosome"/>
</dbReference>
<gene>
    <name evidence="8" type="ORF">NBH00_10875</name>
</gene>
<dbReference type="Gene3D" id="3.40.605.10">
    <property type="entry name" value="Aldehyde Dehydrogenase, Chain A, domain 1"/>
    <property type="match status" value="1"/>
</dbReference>
<reference evidence="8 9" key="1">
    <citation type="submission" date="2022-06" db="EMBL/GenBank/DDBJ databases">
        <title>Paraconexibacter antarcticus.</title>
        <authorList>
            <person name="Kim C.S."/>
        </authorList>
    </citation>
    <scope>NUCLEOTIDE SEQUENCE [LARGE SCALE GENOMIC DNA]</scope>
    <source>
        <strain evidence="8 9">02-257</strain>
    </source>
</reference>
<dbReference type="Gene3D" id="3.40.309.10">
    <property type="entry name" value="Aldehyde Dehydrogenase, Chain A, domain 2"/>
    <property type="match status" value="1"/>
</dbReference>
<name>A0ABY5DZC8_9ACTN</name>
<evidence type="ECO:0000256" key="6">
    <source>
        <dbReference type="SAM" id="MobiDB-lite"/>
    </source>
</evidence>
<keyword evidence="2 3" id="KW-0560">Oxidoreductase</keyword>
<evidence type="ECO:0000256" key="5">
    <source>
        <dbReference type="RuleBase" id="RU003345"/>
    </source>
</evidence>
<keyword evidence="9" id="KW-1185">Reference proteome</keyword>
<evidence type="ECO:0000259" key="7">
    <source>
        <dbReference type="Pfam" id="PF00171"/>
    </source>
</evidence>
<dbReference type="InterPro" id="IPR016162">
    <property type="entry name" value="Ald_DH_N"/>
</dbReference>
<proteinExistence type="inferred from homology"/>
<evidence type="ECO:0000256" key="4">
    <source>
        <dbReference type="PROSITE-ProRule" id="PRU10007"/>
    </source>
</evidence>
<evidence type="ECO:0000313" key="8">
    <source>
        <dbReference type="EMBL" id="UTI66688.1"/>
    </source>
</evidence>
<evidence type="ECO:0000256" key="1">
    <source>
        <dbReference type="ARBA" id="ARBA00009986"/>
    </source>
</evidence>
<dbReference type="SUPFAM" id="SSF53720">
    <property type="entry name" value="ALDH-like"/>
    <property type="match status" value="1"/>
</dbReference>
<dbReference type="PIRSF" id="PIRSF036492">
    <property type="entry name" value="ALDH"/>
    <property type="match status" value="1"/>
</dbReference>
<feature type="active site" evidence="4">
    <location>
        <position position="259"/>
    </location>
</feature>
<feature type="region of interest" description="Disordered" evidence="6">
    <location>
        <begin position="1"/>
        <end position="38"/>
    </location>
</feature>
<dbReference type="Pfam" id="PF00171">
    <property type="entry name" value="Aldedh"/>
    <property type="match status" value="1"/>
</dbReference>
<protein>
    <recommendedName>
        <fullName evidence="3">Aldehyde dehydrogenase</fullName>
    </recommendedName>
</protein>
<dbReference type="EMBL" id="CP098502">
    <property type="protein sequence ID" value="UTI66688.1"/>
    <property type="molecule type" value="Genomic_DNA"/>
</dbReference>
<dbReference type="InterPro" id="IPR016163">
    <property type="entry name" value="Ald_DH_C"/>
</dbReference>
<dbReference type="InterPro" id="IPR015590">
    <property type="entry name" value="Aldehyde_DH_dom"/>
</dbReference>
<dbReference type="InterPro" id="IPR029510">
    <property type="entry name" value="Ald_DH_CS_GLU"/>
</dbReference>
<accession>A0ABY5DZC8</accession>